<dbReference type="EMBL" id="MCGE01000028">
    <property type="protein sequence ID" value="ORZ09138.1"/>
    <property type="molecule type" value="Genomic_DNA"/>
</dbReference>
<keyword evidence="4" id="KW-0804">Transcription</keyword>
<comment type="subcellular location">
    <subcellularLocation>
        <location evidence="1">Nucleus</location>
    </subcellularLocation>
</comment>
<feature type="compositionally biased region" description="Low complexity" evidence="6">
    <location>
        <begin position="689"/>
        <end position="719"/>
    </location>
</feature>
<proteinExistence type="predicted"/>
<reference evidence="8 9" key="1">
    <citation type="submission" date="2016-07" db="EMBL/GenBank/DDBJ databases">
        <title>Pervasive Adenine N6-methylation of Active Genes in Fungi.</title>
        <authorList>
            <consortium name="DOE Joint Genome Institute"/>
            <person name="Mondo S.J."/>
            <person name="Dannebaum R.O."/>
            <person name="Kuo R.C."/>
            <person name="Labutti K."/>
            <person name="Haridas S."/>
            <person name="Kuo A."/>
            <person name="Salamov A."/>
            <person name="Ahrendt S.R."/>
            <person name="Lipzen A."/>
            <person name="Sullivan W."/>
            <person name="Andreopoulos W.B."/>
            <person name="Clum A."/>
            <person name="Lindquist E."/>
            <person name="Daum C."/>
            <person name="Ramamoorthy G.K."/>
            <person name="Gryganskyi A."/>
            <person name="Culley D."/>
            <person name="Magnuson J.K."/>
            <person name="James T.Y."/>
            <person name="O'Malley M.A."/>
            <person name="Stajich J.E."/>
            <person name="Spatafora J.W."/>
            <person name="Visel A."/>
            <person name="Grigoriev I.V."/>
        </authorList>
    </citation>
    <scope>NUCLEOTIDE SEQUENCE [LARGE SCALE GENOMIC DNA]</scope>
    <source>
        <strain evidence="8 9">NRRL 1336</strain>
    </source>
</reference>
<dbReference type="InterPro" id="IPR001138">
    <property type="entry name" value="Zn2Cys6_DnaBD"/>
</dbReference>
<dbReference type="PANTHER" id="PTHR31845:SF19">
    <property type="entry name" value="TRANSCRIPTION FACTOR DOMAIN-CONTAINING PROTEIN"/>
    <property type="match status" value="1"/>
</dbReference>
<feature type="region of interest" description="Disordered" evidence="6">
    <location>
        <begin position="89"/>
        <end position="121"/>
    </location>
</feature>
<keyword evidence="9" id="KW-1185">Reference proteome</keyword>
<dbReference type="PROSITE" id="PS50048">
    <property type="entry name" value="ZN2_CY6_FUNGAL_2"/>
    <property type="match status" value="1"/>
</dbReference>
<dbReference type="Gene3D" id="4.10.240.10">
    <property type="entry name" value="Zn(2)-C6 fungal-type DNA-binding domain"/>
    <property type="match status" value="1"/>
</dbReference>
<evidence type="ECO:0000256" key="1">
    <source>
        <dbReference type="ARBA" id="ARBA00004123"/>
    </source>
</evidence>
<accession>A0A1X2I494</accession>
<evidence type="ECO:0000259" key="7">
    <source>
        <dbReference type="PROSITE" id="PS50048"/>
    </source>
</evidence>
<evidence type="ECO:0000256" key="3">
    <source>
        <dbReference type="ARBA" id="ARBA00023125"/>
    </source>
</evidence>
<dbReference type="PROSITE" id="PS00463">
    <property type="entry name" value="ZN2_CY6_FUNGAL_1"/>
    <property type="match status" value="1"/>
</dbReference>
<dbReference type="PANTHER" id="PTHR31845">
    <property type="entry name" value="FINGER DOMAIN PROTEIN, PUTATIVE-RELATED"/>
    <property type="match status" value="1"/>
</dbReference>
<feature type="region of interest" description="Disordered" evidence="6">
    <location>
        <begin position="648"/>
        <end position="746"/>
    </location>
</feature>
<feature type="compositionally biased region" description="Polar residues" evidence="6">
    <location>
        <begin position="677"/>
        <end position="688"/>
    </location>
</feature>
<dbReference type="InterPro" id="IPR036864">
    <property type="entry name" value="Zn2-C6_fun-type_DNA-bd_sf"/>
</dbReference>
<dbReference type="CDD" id="cd00067">
    <property type="entry name" value="GAL4"/>
    <property type="match status" value="1"/>
</dbReference>
<evidence type="ECO:0000256" key="4">
    <source>
        <dbReference type="ARBA" id="ARBA00023163"/>
    </source>
</evidence>
<protein>
    <recommendedName>
        <fullName evidence="7">Zn(2)-C6 fungal-type domain-containing protein</fullName>
    </recommendedName>
</protein>
<dbReference type="STRING" id="90262.A0A1X2I494"/>
<dbReference type="GO" id="GO:0005634">
    <property type="term" value="C:nucleus"/>
    <property type="evidence" value="ECO:0007669"/>
    <property type="project" value="UniProtKB-SubCell"/>
</dbReference>
<evidence type="ECO:0000256" key="6">
    <source>
        <dbReference type="SAM" id="MobiDB-lite"/>
    </source>
</evidence>
<name>A0A1X2I494_9FUNG</name>
<dbReference type="GO" id="GO:0000976">
    <property type="term" value="F:transcription cis-regulatory region binding"/>
    <property type="evidence" value="ECO:0007669"/>
    <property type="project" value="TreeGrafter"/>
</dbReference>
<organism evidence="8 9">
    <name type="scientific">Absidia repens</name>
    <dbReference type="NCBI Taxonomy" id="90262"/>
    <lineage>
        <taxon>Eukaryota</taxon>
        <taxon>Fungi</taxon>
        <taxon>Fungi incertae sedis</taxon>
        <taxon>Mucoromycota</taxon>
        <taxon>Mucoromycotina</taxon>
        <taxon>Mucoromycetes</taxon>
        <taxon>Mucorales</taxon>
        <taxon>Cunninghamellaceae</taxon>
        <taxon>Absidia</taxon>
    </lineage>
</organism>
<gene>
    <name evidence="8" type="ORF">BCR42DRAFT_470517</name>
</gene>
<dbReference type="CDD" id="cd12148">
    <property type="entry name" value="fungal_TF_MHR"/>
    <property type="match status" value="1"/>
</dbReference>
<keyword evidence="3" id="KW-0238">DNA-binding</keyword>
<dbReference type="Proteomes" id="UP000193560">
    <property type="component" value="Unassembled WGS sequence"/>
</dbReference>
<dbReference type="SUPFAM" id="SSF57701">
    <property type="entry name" value="Zn2/Cys6 DNA-binding domain"/>
    <property type="match status" value="1"/>
</dbReference>
<evidence type="ECO:0000313" key="8">
    <source>
        <dbReference type="EMBL" id="ORZ09138.1"/>
    </source>
</evidence>
<keyword evidence="5" id="KW-0539">Nucleus</keyword>
<evidence type="ECO:0000256" key="5">
    <source>
        <dbReference type="ARBA" id="ARBA00023242"/>
    </source>
</evidence>
<feature type="compositionally biased region" description="Low complexity" evidence="6">
    <location>
        <begin position="656"/>
        <end position="666"/>
    </location>
</feature>
<dbReference type="GO" id="GO:0000981">
    <property type="term" value="F:DNA-binding transcription factor activity, RNA polymerase II-specific"/>
    <property type="evidence" value="ECO:0007669"/>
    <property type="project" value="InterPro"/>
</dbReference>
<comment type="caution">
    <text evidence="8">The sequence shown here is derived from an EMBL/GenBank/DDBJ whole genome shotgun (WGS) entry which is preliminary data.</text>
</comment>
<evidence type="ECO:0000256" key="2">
    <source>
        <dbReference type="ARBA" id="ARBA00023015"/>
    </source>
</evidence>
<feature type="compositionally biased region" description="Polar residues" evidence="6">
    <location>
        <begin position="729"/>
        <end position="744"/>
    </location>
</feature>
<dbReference type="OrthoDB" id="2278435at2759"/>
<dbReference type="GO" id="GO:0008270">
    <property type="term" value="F:zinc ion binding"/>
    <property type="evidence" value="ECO:0007669"/>
    <property type="project" value="InterPro"/>
</dbReference>
<dbReference type="AlphaFoldDB" id="A0A1X2I494"/>
<sequence length="796" mass="90671">MMTSLDETRQKRNKPCENCRAHRRRCIPTESTQCERCIKKRLNCVYKVTLKPILAKNMVPASKRIRVLDQVRDIKDTLDDLEQEMQLILSSSNRHQRQDQTYVTSNTTKNNQHAESPDSTFTIQRDRNTKQPSWTVTIQPSGNGIQLETSINSMVDLVQFLTQGFGYVSNPPQRPPNYYSNNAQQTMMVVTNKMLQVEQTLRQVFGKSSSSTNEEQQQQQNTSGIITTSITEPEAIYSNSFIRQATVLHLVDSHFHCVRSMTPIVSSYYLPLICKYPDSTVAYALAGFMALSSCVVHVNDKLIPYNRSDFGQYLYHSAREKLRDDLFGDDDDHAASLETVMALFAMTQSSMILLRNNDTQIYLDLAWRMILTLRNEHLPVLRNYPPSLSPQRANVDFITTPKLARAETWRRLFYSVRFLVIHVQIIQDNSIDFSMLLSQSDIGYPLPLPCEMDDPERKRIVETFSYYVLMDDCHISSHVDTIGYQLFAGVLDEASLSEISFMEHRLFSYWQGVSKEFHLMSTPMEYLDPSVVQQCQDVHILRLNQLYYSHWLSLEIRFMQSPSDADLKDTTLERMDGGRALLIVSICGDALAHLFQALYHRETCTLDLHWLLITTDALQLLTKTANSSVRKRAERNLQMCLPVMMAQMKAKHDAPSSSSSSTSLLTMPPQPPALASTAETSPSYSYRHQQQQQQQQQHPTGASSPSYSTSSSLPSISSPDRPDGYQSYHHANSPGNVSTSTSSEGLEYEIEDDWTAYRPSPSITVSSDMDPSLAYYGEVKKNLESYFMDGPIEELD</sequence>
<keyword evidence="2" id="KW-0805">Transcription regulation</keyword>
<feature type="domain" description="Zn(2)-C6 fungal-type" evidence="7">
    <location>
        <begin position="15"/>
        <end position="46"/>
    </location>
</feature>
<evidence type="ECO:0000313" key="9">
    <source>
        <dbReference type="Proteomes" id="UP000193560"/>
    </source>
</evidence>
<dbReference type="InterPro" id="IPR051089">
    <property type="entry name" value="prtT"/>
</dbReference>